<comment type="caution">
    <text evidence="2">The sequence shown here is derived from an EMBL/GenBank/DDBJ whole genome shotgun (WGS) entry which is preliminary data.</text>
</comment>
<feature type="transmembrane region" description="Helical" evidence="1">
    <location>
        <begin position="43"/>
        <end position="64"/>
    </location>
</feature>
<keyword evidence="1" id="KW-0472">Membrane</keyword>
<reference evidence="2 3" key="1">
    <citation type="journal article" date="2017" name="ISME J.">
        <title>Energy and carbon metabolisms in a deep terrestrial subsurface fluid microbial community.</title>
        <authorList>
            <person name="Momper L."/>
            <person name="Jungbluth S.P."/>
            <person name="Lee M.D."/>
            <person name="Amend J.P."/>
        </authorList>
    </citation>
    <scope>NUCLEOTIDE SEQUENCE [LARGE SCALE GENOMIC DNA]</scope>
    <source>
        <strain evidence="2">SURF_5</strain>
    </source>
</reference>
<proteinExistence type="predicted"/>
<sequence length="96" mass="10628">MKFKITKDKIATIFFIAIIVGFATANARLGIKEENTIAERMSGQIFLNSLAILAGSLLISVLNLRVMDSIHEILEKLRRLETLAEKGTNHSSKDSP</sequence>
<name>A0A3A4NM14_ABYX5</name>
<dbReference type="Proteomes" id="UP000265882">
    <property type="component" value="Unassembled WGS sequence"/>
</dbReference>
<accession>A0A3A4NM14</accession>
<gene>
    <name evidence="2" type="ORF">C4520_18550</name>
</gene>
<organism evidence="2 3">
    <name type="scientific">Abyssobacteria bacterium (strain SURF_5)</name>
    <dbReference type="NCBI Taxonomy" id="2093360"/>
    <lineage>
        <taxon>Bacteria</taxon>
        <taxon>Pseudomonadati</taxon>
        <taxon>Candidatus Hydrogenedentota</taxon>
        <taxon>Candidatus Abyssobacteria</taxon>
    </lineage>
</organism>
<keyword evidence="1" id="KW-1133">Transmembrane helix</keyword>
<evidence type="ECO:0000256" key="1">
    <source>
        <dbReference type="SAM" id="Phobius"/>
    </source>
</evidence>
<evidence type="ECO:0000313" key="3">
    <source>
        <dbReference type="Proteomes" id="UP000265882"/>
    </source>
</evidence>
<protein>
    <submittedName>
        <fullName evidence="2">Uncharacterized protein</fullName>
    </submittedName>
</protein>
<evidence type="ECO:0000313" key="2">
    <source>
        <dbReference type="EMBL" id="RJP16634.1"/>
    </source>
</evidence>
<dbReference type="AlphaFoldDB" id="A0A3A4NM14"/>
<keyword evidence="1" id="KW-0812">Transmembrane</keyword>
<dbReference type="EMBL" id="QZKU01000127">
    <property type="protein sequence ID" value="RJP16634.1"/>
    <property type="molecule type" value="Genomic_DNA"/>
</dbReference>